<evidence type="ECO:0000256" key="1">
    <source>
        <dbReference type="SAM" id="Phobius"/>
    </source>
</evidence>
<keyword evidence="1" id="KW-0812">Transmembrane</keyword>
<reference evidence="2" key="1">
    <citation type="submission" date="2014-05" db="EMBL/GenBank/DDBJ databases">
        <authorList>
            <person name="Chronopoulou M."/>
        </authorList>
    </citation>
    <scope>NUCLEOTIDE SEQUENCE</scope>
    <source>
        <tissue evidence="2">Whole organism</tissue>
    </source>
</reference>
<protein>
    <submittedName>
        <fullName evidence="2">Uncharacterized protein</fullName>
    </submittedName>
</protein>
<dbReference type="AlphaFoldDB" id="A0A0K2T0K4"/>
<name>A0A0K2T0K4_LEPSM</name>
<feature type="transmembrane region" description="Helical" evidence="1">
    <location>
        <begin position="12"/>
        <end position="33"/>
    </location>
</feature>
<dbReference type="EMBL" id="HACA01001650">
    <property type="protein sequence ID" value="CDW19011.1"/>
    <property type="molecule type" value="Transcribed_RNA"/>
</dbReference>
<sequence length="45" mass="5150">MLHTRIESNAFIFTLCFLYTNMVEVASVYYLFITPDVSKTASPSQ</sequence>
<evidence type="ECO:0000313" key="2">
    <source>
        <dbReference type="EMBL" id="CDW19011.1"/>
    </source>
</evidence>
<keyword evidence="1" id="KW-0472">Membrane</keyword>
<proteinExistence type="predicted"/>
<keyword evidence="1" id="KW-1133">Transmembrane helix</keyword>
<accession>A0A0K2T0K4</accession>
<organism evidence="2">
    <name type="scientific">Lepeophtheirus salmonis</name>
    <name type="common">Salmon louse</name>
    <name type="synonym">Caligus salmonis</name>
    <dbReference type="NCBI Taxonomy" id="72036"/>
    <lineage>
        <taxon>Eukaryota</taxon>
        <taxon>Metazoa</taxon>
        <taxon>Ecdysozoa</taxon>
        <taxon>Arthropoda</taxon>
        <taxon>Crustacea</taxon>
        <taxon>Multicrustacea</taxon>
        <taxon>Hexanauplia</taxon>
        <taxon>Copepoda</taxon>
        <taxon>Siphonostomatoida</taxon>
        <taxon>Caligidae</taxon>
        <taxon>Lepeophtheirus</taxon>
    </lineage>
</organism>